<dbReference type="RefSeq" id="WP_179642997.1">
    <property type="nucleotide sequence ID" value="NZ_BAAAYY010000001.1"/>
</dbReference>
<accession>A0A852TSR2</accession>
<comment type="catalytic activity">
    <reaction evidence="2">
        <text>oxidized coenzyme F420-(gamma-L-Glu)(n) + a quinol + H(+) = reduced coenzyme F420-(gamma-L-Glu)(n) + a quinone</text>
        <dbReference type="Rhea" id="RHEA:39663"/>
        <dbReference type="Rhea" id="RHEA-COMP:12939"/>
        <dbReference type="Rhea" id="RHEA-COMP:14378"/>
        <dbReference type="ChEBI" id="CHEBI:15378"/>
        <dbReference type="ChEBI" id="CHEBI:24646"/>
        <dbReference type="ChEBI" id="CHEBI:132124"/>
        <dbReference type="ChEBI" id="CHEBI:133980"/>
        <dbReference type="ChEBI" id="CHEBI:139511"/>
    </reaction>
</comment>
<dbReference type="PANTHER" id="PTHR39428:SF3">
    <property type="entry name" value="DEAZAFLAVIN-DEPENDENT NITROREDUCTASE"/>
    <property type="match status" value="1"/>
</dbReference>
<evidence type="ECO:0000256" key="2">
    <source>
        <dbReference type="ARBA" id="ARBA00049106"/>
    </source>
</evidence>
<dbReference type="AlphaFoldDB" id="A0A852TSR2"/>
<dbReference type="InterPro" id="IPR012349">
    <property type="entry name" value="Split_barrel_FMN-bd"/>
</dbReference>
<organism evidence="3 4">
    <name type="scientific">Spinactinospora alkalitolerans</name>
    <dbReference type="NCBI Taxonomy" id="687207"/>
    <lineage>
        <taxon>Bacteria</taxon>
        <taxon>Bacillati</taxon>
        <taxon>Actinomycetota</taxon>
        <taxon>Actinomycetes</taxon>
        <taxon>Streptosporangiales</taxon>
        <taxon>Nocardiopsidaceae</taxon>
        <taxon>Spinactinospora</taxon>
    </lineage>
</organism>
<dbReference type="EMBL" id="JACCCC010000001">
    <property type="protein sequence ID" value="NYE46978.1"/>
    <property type="molecule type" value="Genomic_DNA"/>
</dbReference>
<dbReference type="Pfam" id="PF04075">
    <property type="entry name" value="F420H2_quin_red"/>
    <property type="match status" value="1"/>
</dbReference>
<protein>
    <submittedName>
        <fullName evidence="3">Deazaflavin-dependent oxidoreductase (Nitroreductase family)</fullName>
    </submittedName>
</protein>
<gene>
    <name evidence="3" type="ORF">HDA32_002098</name>
</gene>
<dbReference type="SUPFAM" id="SSF50475">
    <property type="entry name" value="FMN-binding split barrel"/>
    <property type="match status" value="1"/>
</dbReference>
<dbReference type="InterPro" id="IPR004378">
    <property type="entry name" value="F420H2_quin_Rdtase"/>
</dbReference>
<dbReference type="Proteomes" id="UP000589036">
    <property type="component" value="Unassembled WGS sequence"/>
</dbReference>
<dbReference type="Gene3D" id="2.30.110.10">
    <property type="entry name" value="Electron Transport, Fmn-binding Protein, Chain A"/>
    <property type="match status" value="1"/>
</dbReference>
<dbReference type="GO" id="GO:0070967">
    <property type="term" value="F:coenzyme F420 binding"/>
    <property type="evidence" value="ECO:0007669"/>
    <property type="project" value="TreeGrafter"/>
</dbReference>
<name>A0A852TSR2_9ACTN</name>
<dbReference type="PANTHER" id="PTHR39428">
    <property type="entry name" value="F420H(2)-DEPENDENT QUINONE REDUCTASE RV1261C"/>
    <property type="match status" value="1"/>
</dbReference>
<dbReference type="GO" id="GO:0005886">
    <property type="term" value="C:plasma membrane"/>
    <property type="evidence" value="ECO:0007669"/>
    <property type="project" value="TreeGrafter"/>
</dbReference>
<dbReference type="GO" id="GO:0016491">
    <property type="term" value="F:oxidoreductase activity"/>
    <property type="evidence" value="ECO:0007669"/>
    <property type="project" value="InterPro"/>
</dbReference>
<proteinExistence type="inferred from homology"/>
<comment type="similarity">
    <text evidence="1">Belongs to the F420H(2)-dependent quinone reductase family.</text>
</comment>
<evidence type="ECO:0000256" key="1">
    <source>
        <dbReference type="ARBA" id="ARBA00008710"/>
    </source>
</evidence>
<reference evidence="3 4" key="1">
    <citation type="submission" date="2020-07" db="EMBL/GenBank/DDBJ databases">
        <title>Sequencing the genomes of 1000 actinobacteria strains.</title>
        <authorList>
            <person name="Klenk H.-P."/>
        </authorList>
    </citation>
    <scope>NUCLEOTIDE SEQUENCE [LARGE SCALE GENOMIC DNA]</scope>
    <source>
        <strain evidence="3 4">CXB654</strain>
    </source>
</reference>
<dbReference type="NCBIfam" id="TIGR00026">
    <property type="entry name" value="hi_GC_TIGR00026"/>
    <property type="match status" value="1"/>
</dbReference>
<evidence type="ECO:0000313" key="4">
    <source>
        <dbReference type="Proteomes" id="UP000589036"/>
    </source>
</evidence>
<comment type="caution">
    <text evidence="3">The sequence shown here is derived from an EMBL/GenBank/DDBJ whole genome shotgun (WGS) entry which is preliminary data.</text>
</comment>
<keyword evidence="4" id="KW-1185">Reference proteome</keyword>
<evidence type="ECO:0000313" key="3">
    <source>
        <dbReference type="EMBL" id="NYE46978.1"/>
    </source>
</evidence>
<sequence>MLFGDEHVRKYRETGGEVGHDWQGVSTLLLTTTGRRSGRERTTPLIYRRDGADHVIVASAGGQPGHPAWYHNLSTDPEVTVQVKDDRFPARARTATEEEKARLWPRMAEVWPDYDEYQTKTDRPIPVVILERRD</sequence>